<dbReference type="InterPro" id="IPR017867">
    <property type="entry name" value="Tyr_phospatase_low_mol_wt"/>
</dbReference>
<dbReference type="Pfam" id="PF01451">
    <property type="entry name" value="LMWPc"/>
    <property type="match status" value="1"/>
</dbReference>
<protein>
    <recommendedName>
        <fullName evidence="2">protein-tyrosine-phosphatase</fullName>
        <ecNumber evidence="2">3.1.3.48</ecNumber>
    </recommendedName>
</protein>
<proteinExistence type="inferred from homology"/>
<dbReference type="PANTHER" id="PTHR11717:SF7">
    <property type="entry name" value="LOW MOLECULAR WEIGHT PHOSPHOTYROSINE PROTEIN PHOSPHATASE"/>
    <property type="match status" value="1"/>
</dbReference>
<evidence type="ECO:0000313" key="8">
    <source>
        <dbReference type="Proteomes" id="UP000466586"/>
    </source>
</evidence>
<dbReference type="EC" id="3.1.3.48" evidence="2"/>
<dbReference type="PRINTS" id="PR00719">
    <property type="entry name" value="LMWPTPASE"/>
</dbReference>
<dbReference type="EMBL" id="WVHT01000001">
    <property type="protein sequence ID" value="MXV49712.1"/>
    <property type="molecule type" value="Genomic_DNA"/>
</dbReference>
<dbReference type="AlphaFoldDB" id="A0A7K1Y553"/>
<evidence type="ECO:0000256" key="2">
    <source>
        <dbReference type="ARBA" id="ARBA00013064"/>
    </source>
</evidence>
<dbReference type="PANTHER" id="PTHR11717">
    <property type="entry name" value="LOW MOLECULAR WEIGHT PROTEIN TYROSINE PHOSPHATASE"/>
    <property type="match status" value="1"/>
</dbReference>
<feature type="active site" description="Nucleophile" evidence="5">
    <location>
        <position position="13"/>
    </location>
</feature>
<dbReference type="GO" id="GO:0004725">
    <property type="term" value="F:protein tyrosine phosphatase activity"/>
    <property type="evidence" value="ECO:0007669"/>
    <property type="project" value="UniProtKB-EC"/>
</dbReference>
<evidence type="ECO:0000256" key="1">
    <source>
        <dbReference type="ARBA" id="ARBA00011063"/>
    </source>
</evidence>
<organism evidence="7 8">
    <name type="scientific">Hufsiella arboris</name>
    <dbReference type="NCBI Taxonomy" id="2695275"/>
    <lineage>
        <taxon>Bacteria</taxon>
        <taxon>Pseudomonadati</taxon>
        <taxon>Bacteroidota</taxon>
        <taxon>Sphingobacteriia</taxon>
        <taxon>Sphingobacteriales</taxon>
        <taxon>Sphingobacteriaceae</taxon>
        <taxon>Hufsiella</taxon>
    </lineage>
</organism>
<dbReference type="Gene3D" id="3.40.50.2300">
    <property type="match status" value="1"/>
</dbReference>
<feature type="active site" description="Proton donor" evidence="5">
    <location>
        <position position="117"/>
    </location>
</feature>
<sequence length="143" mass="16326">MKILMVCLGNICRSPLAHGIMESLVEKHGLNWEVDSAGTGNWHIGEAPDSRSIAIAKKYGVDISKQCCRQFRVSDFDYYDRIYVMDKSNLADVLNLARNMADEEKVKLLLDTEVVPDPYYDHKLFDPVYQMIKRGCERIIPGN</sequence>
<evidence type="ECO:0000313" key="7">
    <source>
        <dbReference type="EMBL" id="MXV49712.1"/>
    </source>
</evidence>
<reference evidence="7 8" key="1">
    <citation type="submission" date="2019-11" db="EMBL/GenBank/DDBJ databases">
        <title>Pedobacter sp. HMF7647 Genome sequencing and assembly.</title>
        <authorList>
            <person name="Kang H."/>
            <person name="Kim H."/>
            <person name="Joh K."/>
        </authorList>
    </citation>
    <scope>NUCLEOTIDE SEQUENCE [LARGE SCALE GENOMIC DNA]</scope>
    <source>
        <strain evidence="7 8">HMF7647</strain>
    </source>
</reference>
<evidence type="ECO:0000256" key="3">
    <source>
        <dbReference type="ARBA" id="ARBA00022801"/>
    </source>
</evidence>
<gene>
    <name evidence="7" type="ORF">GS399_01925</name>
</gene>
<dbReference type="InterPro" id="IPR036196">
    <property type="entry name" value="Ptyr_pPase_sf"/>
</dbReference>
<evidence type="ECO:0000259" key="6">
    <source>
        <dbReference type="SMART" id="SM00226"/>
    </source>
</evidence>
<evidence type="ECO:0000256" key="5">
    <source>
        <dbReference type="PIRSR" id="PIRSR617867-1"/>
    </source>
</evidence>
<accession>A0A7K1Y553</accession>
<keyword evidence="4" id="KW-0904">Protein phosphatase</keyword>
<evidence type="ECO:0000256" key="4">
    <source>
        <dbReference type="ARBA" id="ARBA00022912"/>
    </source>
</evidence>
<comment type="similarity">
    <text evidence="1">Belongs to the low molecular weight phosphotyrosine protein phosphatase family.</text>
</comment>
<dbReference type="RefSeq" id="WP_160842883.1">
    <property type="nucleotide sequence ID" value="NZ_WVHT01000001.1"/>
</dbReference>
<keyword evidence="3" id="KW-0378">Hydrolase</keyword>
<feature type="domain" description="Phosphotyrosine protein phosphatase I" evidence="6">
    <location>
        <begin position="1"/>
        <end position="142"/>
    </location>
</feature>
<dbReference type="InterPro" id="IPR023485">
    <property type="entry name" value="Ptyr_pPase"/>
</dbReference>
<dbReference type="SUPFAM" id="SSF52788">
    <property type="entry name" value="Phosphotyrosine protein phosphatases I"/>
    <property type="match status" value="1"/>
</dbReference>
<keyword evidence="8" id="KW-1185">Reference proteome</keyword>
<dbReference type="SMART" id="SM00226">
    <property type="entry name" value="LMWPc"/>
    <property type="match status" value="1"/>
</dbReference>
<name>A0A7K1Y553_9SPHI</name>
<dbReference type="CDD" id="cd16343">
    <property type="entry name" value="LMWPTP"/>
    <property type="match status" value="1"/>
</dbReference>
<comment type="caution">
    <text evidence="7">The sequence shown here is derived from an EMBL/GenBank/DDBJ whole genome shotgun (WGS) entry which is preliminary data.</text>
</comment>
<dbReference type="Proteomes" id="UP000466586">
    <property type="component" value="Unassembled WGS sequence"/>
</dbReference>
<dbReference type="InterPro" id="IPR050438">
    <property type="entry name" value="LMW_PTPase"/>
</dbReference>
<feature type="active site" description="Nucleophile" evidence="5">
    <location>
        <position position="7"/>
    </location>
</feature>